<dbReference type="OrthoDB" id="1225832at2759"/>
<reference evidence="2" key="1">
    <citation type="submission" date="2020-09" db="EMBL/GenBank/DDBJ databases">
        <title>Genome-Enabled Discovery of Anthraquinone Biosynthesis in Senna tora.</title>
        <authorList>
            <person name="Kang S.-H."/>
            <person name="Pandey R.P."/>
            <person name="Lee C.-M."/>
            <person name="Sim J.-S."/>
            <person name="Jeong J.-T."/>
            <person name="Choi B.-S."/>
            <person name="Jung M."/>
            <person name="Ginzburg D."/>
            <person name="Zhao K."/>
            <person name="Won S.Y."/>
            <person name="Oh T.-J."/>
            <person name="Yu Y."/>
            <person name="Kim N.-H."/>
            <person name="Lee O.R."/>
            <person name="Lee T.-H."/>
            <person name="Bashyal P."/>
            <person name="Kim T.-S."/>
            <person name="Lee W.-H."/>
            <person name="Kawkins C."/>
            <person name="Kim C.-K."/>
            <person name="Kim J.S."/>
            <person name="Ahn B.O."/>
            <person name="Rhee S.Y."/>
            <person name="Sohng J.K."/>
        </authorList>
    </citation>
    <scope>NUCLEOTIDE SEQUENCE</scope>
    <source>
        <tissue evidence="2">Leaf</tissue>
    </source>
</reference>
<feature type="compositionally biased region" description="Low complexity" evidence="1">
    <location>
        <begin position="90"/>
        <end position="105"/>
    </location>
</feature>
<evidence type="ECO:0000256" key="1">
    <source>
        <dbReference type="SAM" id="MobiDB-lite"/>
    </source>
</evidence>
<feature type="compositionally biased region" description="Basic and acidic residues" evidence="1">
    <location>
        <begin position="144"/>
        <end position="175"/>
    </location>
</feature>
<gene>
    <name evidence="2" type="ORF">G2W53_036242</name>
</gene>
<dbReference type="AlphaFoldDB" id="A0A834ST37"/>
<dbReference type="PANTHER" id="PTHR34190">
    <property type="entry name" value="EXPRESSED PROTEIN"/>
    <property type="match status" value="1"/>
</dbReference>
<dbReference type="PANTHER" id="PTHR34190:SF3">
    <property type="entry name" value="MICROSPORE-SPECIFIC PROMOTER 2"/>
    <property type="match status" value="1"/>
</dbReference>
<proteinExistence type="predicted"/>
<organism evidence="2 3">
    <name type="scientific">Senna tora</name>
    <dbReference type="NCBI Taxonomy" id="362788"/>
    <lineage>
        <taxon>Eukaryota</taxon>
        <taxon>Viridiplantae</taxon>
        <taxon>Streptophyta</taxon>
        <taxon>Embryophyta</taxon>
        <taxon>Tracheophyta</taxon>
        <taxon>Spermatophyta</taxon>
        <taxon>Magnoliopsida</taxon>
        <taxon>eudicotyledons</taxon>
        <taxon>Gunneridae</taxon>
        <taxon>Pentapetalae</taxon>
        <taxon>rosids</taxon>
        <taxon>fabids</taxon>
        <taxon>Fabales</taxon>
        <taxon>Fabaceae</taxon>
        <taxon>Caesalpinioideae</taxon>
        <taxon>Cassia clade</taxon>
        <taxon>Senna</taxon>
    </lineage>
</organism>
<evidence type="ECO:0000313" key="2">
    <source>
        <dbReference type="EMBL" id="KAF7809499.1"/>
    </source>
</evidence>
<evidence type="ECO:0000313" key="3">
    <source>
        <dbReference type="Proteomes" id="UP000634136"/>
    </source>
</evidence>
<dbReference type="Proteomes" id="UP000634136">
    <property type="component" value="Unassembled WGS sequence"/>
</dbReference>
<protein>
    <submittedName>
        <fullName evidence="2">Uncharacterized protein</fullName>
    </submittedName>
</protein>
<feature type="region of interest" description="Disordered" evidence="1">
    <location>
        <begin position="84"/>
        <end position="108"/>
    </location>
</feature>
<sequence length="189" mass="21558">MDEATQPLTSHSSLPLISRLDQLEFIMKYLERKQRYGCGEKQCEPLDLGVKDTYLKGSLSDRVAYLEQRLFQLCVEMDSRSSSYPMSLASTQGSGSGESSSTQSTKTEEICHSISSFPTFNYNHLPTPQPQLPHLHFQEKSMRVVEQEMKNRSGDKKEEVKNRSEKKKSKEDAKKRVATPWPHLKLLGC</sequence>
<dbReference type="EMBL" id="JAAIUW010000011">
    <property type="protein sequence ID" value="KAF7809499.1"/>
    <property type="molecule type" value="Genomic_DNA"/>
</dbReference>
<accession>A0A834ST37</accession>
<feature type="region of interest" description="Disordered" evidence="1">
    <location>
        <begin position="144"/>
        <end position="181"/>
    </location>
</feature>
<name>A0A834ST37_9FABA</name>
<comment type="caution">
    <text evidence="2">The sequence shown here is derived from an EMBL/GenBank/DDBJ whole genome shotgun (WGS) entry which is preliminary data.</text>
</comment>
<keyword evidence="3" id="KW-1185">Reference proteome</keyword>